<dbReference type="GeneID" id="81463551"/>
<feature type="region of interest" description="Disordered" evidence="1">
    <location>
        <begin position="254"/>
        <end position="284"/>
    </location>
</feature>
<dbReference type="AlphaFoldDB" id="A0A9W9S9P3"/>
<comment type="caution">
    <text evidence="2">The sequence shown here is derived from an EMBL/GenBank/DDBJ whole genome shotgun (WGS) entry which is preliminary data.</text>
</comment>
<dbReference type="EMBL" id="JAPZBT010000002">
    <property type="protein sequence ID" value="KAJ5374632.1"/>
    <property type="molecule type" value="Genomic_DNA"/>
</dbReference>
<feature type="region of interest" description="Disordered" evidence="1">
    <location>
        <begin position="23"/>
        <end position="54"/>
    </location>
</feature>
<evidence type="ECO:0000256" key="1">
    <source>
        <dbReference type="SAM" id="MobiDB-lite"/>
    </source>
</evidence>
<organism evidence="2 3">
    <name type="scientific">Penicillium concentricum</name>
    <dbReference type="NCBI Taxonomy" id="293559"/>
    <lineage>
        <taxon>Eukaryota</taxon>
        <taxon>Fungi</taxon>
        <taxon>Dikarya</taxon>
        <taxon>Ascomycota</taxon>
        <taxon>Pezizomycotina</taxon>
        <taxon>Eurotiomycetes</taxon>
        <taxon>Eurotiomycetidae</taxon>
        <taxon>Eurotiales</taxon>
        <taxon>Aspergillaceae</taxon>
        <taxon>Penicillium</taxon>
    </lineage>
</organism>
<dbReference type="Proteomes" id="UP001147752">
    <property type="component" value="Unassembled WGS sequence"/>
</dbReference>
<keyword evidence="3" id="KW-1185">Reference proteome</keyword>
<dbReference type="RefSeq" id="XP_056580618.1">
    <property type="nucleotide sequence ID" value="XM_056724368.1"/>
</dbReference>
<proteinExistence type="predicted"/>
<dbReference type="OrthoDB" id="9876299at2759"/>
<evidence type="ECO:0000313" key="2">
    <source>
        <dbReference type="EMBL" id="KAJ5374632.1"/>
    </source>
</evidence>
<reference evidence="2" key="2">
    <citation type="journal article" date="2023" name="IMA Fungus">
        <title>Comparative genomic study of the Penicillium genus elucidates a diverse pangenome and 15 lateral gene transfer events.</title>
        <authorList>
            <person name="Petersen C."/>
            <person name="Sorensen T."/>
            <person name="Nielsen M.R."/>
            <person name="Sondergaard T.E."/>
            <person name="Sorensen J.L."/>
            <person name="Fitzpatrick D.A."/>
            <person name="Frisvad J.C."/>
            <person name="Nielsen K.L."/>
        </authorList>
    </citation>
    <scope>NUCLEOTIDE SEQUENCE</scope>
    <source>
        <strain evidence="2">IBT 3081</strain>
    </source>
</reference>
<gene>
    <name evidence="2" type="ORF">N7517_006638</name>
</gene>
<sequence>MTRIHYASVNITQPRPGMVINTNIPSTADDGRCRDGHDHRQRLGMDSLPDPAIDMDSNIQQRRRLPRGDSCDAASRDPTVKIDLSGRKLTDEGFDIFIDTLLETHQKEKDDNHPEGFVRLFELQLSGNCLTFRSLPKLGMAIRLSTGDLSNLDLSHNCIELSTTREKAAWKYFLTSFEECYMLKKVNFSGNPLGTPGVEILARIYTRSKLGFPDQNAPLPVEEYHSGVVGQSEDPASSNNARGIDLSIYAKDQSPANTEDQDAMPQPQGTSEIASESNRRHFRKTRGLRSVPELIVTGIPMSATGVIHLASILCMQESREVLSLYLPKAKVAASRPEAGGKNLSITWHLNEHLPQQVRQLLYWATDIAEQAPSFYQNSLTVAIKKLEVPQSPTAPLKGRSWRGRSDMKFQWVTKNL</sequence>
<dbReference type="InterPro" id="IPR032675">
    <property type="entry name" value="LRR_dom_sf"/>
</dbReference>
<name>A0A9W9S9P3_9EURO</name>
<protein>
    <recommendedName>
        <fullName evidence="4">Leucine rich repeat protein</fullName>
    </recommendedName>
</protein>
<accession>A0A9W9S9P3</accession>
<dbReference type="SUPFAM" id="SSF52047">
    <property type="entry name" value="RNI-like"/>
    <property type="match status" value="1"/>
</dbReference>
<dbReference type="Gene3D" id="3.80.10.10">
    <property type="entry name" value="Ribonuclease Inhibitor"/>
    <property type="match status" value="1"/>
</dbReference>
<evidence type="ECO:0008006" key="4">
    <source>
        <dbReference type="Google" id="ProtNLM"/>
    </source>
</evidence>
<feature type="compositionally biased region" description="Polar residues" evidence="1">
    <location>
        <begin position="267"/>
        <end position="276"/>
    </location>
</feature>
<reference evidence="2" key="1">
    <citation type="submission" date="2022-12" db="EMBL/GenBank/DDBJ databases">
        <authorList>
            <person name="Petersen C."/>
        </authorList>
    </citation>
    <scope>NUCLEOTIDE SEQUENCE</scope>
    <source>
        <strain evidence="2">IBT 3081</strain>
    </source>
</reference>
<evidence type="ECO:0000313" key="3">
    <source>
        <dbReference type="Proteomes" id="UP001147752"/>
    </source>
</evidence>
<feature type="compositionally biased region" description="Basic and acidic residues" evidence="1">
    <location>
        <begin position="29"/>
        <end position="43"/>
    </location>
</feature>